<reference evidence="1" key="1">
    <citation type="submission" date="2023-11" db="EMBL/GenBank/DDBJ databases">
        <authorList>
            <person name="Poullet M."/>
        </authorList>
    </citation>
    <scope>NUCLEOTIDE SEQUENCE</scope>
    <source>
        <strain evidence="1">E1834</strain>
    </source>
</reference>
<evidence type="ECO:0000313" key="2">
    <source>
        <dbReference type="Proteomes" id="UP001497535"/>
    </source>
</evidence>
<name>A0ACB1AU82_MELEN</name>
<keyword evidence="2" id="KW-1185">Reference proteome</keyword>
<dbReference type="Proteomes" id="UP001497535">
    <property type="component" value="Unassembled WGS sequence"/>
</dbReference>
<evidence type="ECO:0000313" key="1">
    <source>
        <dbReference type="EMBL" id="CAK5098672.1"/>
    </source>
</evidence>
<dbReference type="EMBL" id="CAVMJV010000104">
    <property type="protein sequence ID" value="CAK5098672.1"/>
    <property type="molecule type" value="Genomic_DNA"/>
</dbReference>
<comment type="caution">
    <text evidence="1">The sequence shown here is derived from an EMBL/GenBank/DDBJ whole genome shotgun (WGS) entry which is preliminary data.</text>
</comment>
<sequence>MDLLKKISFYYLVFNLRSENSSPKGLYCNLKLNLLKLKFYFFFNLLKLMF</sequence>
<proteinExistence type="predicted"/>
<accession>A0ACB1AU82</accession>
<gene>
    <name evidence="1" type="ORF">MENTE1834_LOCUS41660</name>
</gene>
<protein>
    <submittedName>
        <fullName evidence="1">Uncharacterized protein</fullName>
    </submittedName>
</protein>
<organism evidence="1 2">
    <name type="scientific">Meloidogyne enterolobii</name>
    <name type="common">Root-knot nematode worm</name>
    <name type="synonym">Meloidogyne mayaguensis</name>
    <dbReference type="NCBI Taxonomy" id="390850"/>
    <lineage>
        <taxon>Eukaryota</taxon>
        <taxon>Metazoa</taxon>
        <taxon>Ecdysozoa</taxon>
        <taxon>Nematoda</taxon>
        <taxon>Chromadorea</taxon>
        <taxon>Rhabditida</taxon>
        <taxon>Tylenchina</taxon>
        <taxon>Tylenchomorpha</taxon>
        <taxon>Tylenchoidea</taxon>
        <taxon>Meloidogynidae</taxon>
        <taxon>Meloidogyninae</taxon>
        <taxon>Meloidogyne</taxon>
    </lineage>
</organism>